<dbReference type="RefSeq" id="WP_169416966.1">
    <property type="nucleotide sequence ID" value="NZ_JABBFX010000001.1"/>
</dbReference>
<accession>A0A848GX30</accession>
<reference evidence="2 3" key="1">
    <citation type="submission" date="2020-04" db="EMBL/GenBank/DDBJ databases">
        <title>Ramlibacter sp. G-1-2-2 isolated from soil.</title>
        <authorList>
            <person name="Dahal R.H."/>
        </authorList>
    </citation>
    <scope>NUCLEOTIDE SEQUENCE [LARGE SCALE GENOMIC DNA]</scope>
    <source>
        <strain evidence="2 3">G-1-2-2</strain>
    </source>
</reference>
<sequence>MSQVLVTGGTGFLGTHLCRKLRDQGHELVVLNSRNCDLTKQGSLEALQPRRYDLVFHLAAWTQAGDFCLHHPGEQWVINQQINTNVLAWWSAVQPQAKLVFIGTSCAYAPDAPLVEENYMDGEPIDSLYTYAMTKRMLYQGARALAKQYDLRWLSVVPSTLYGPGYHTDGRQMHFIFDLVRKIIRGKELGDPVVLWGDGHQKREIVYVDDFVDAMLALVPGVDNELVNLGAGEETSIRSFVDAICEIVGYDPARVQYDTARYVGARSKCLDVAKAQRLVPGYLKTSLAEGLDRTIAWFFQEQAYLR</sequence>
<protein>
    <submittedName>
        <fullName evidence="2">NAD-dependent epimerase/dehydratase family protein</fullName>
    </submittedName>
</protein>
<comment type="caution">
    <text evidence="2">The sequence shown here is derived from an EMBL/GenBank/DDBJ whole genome shotgun (WGS) entry which is preliminary data.</text>
</comment>
<feature type="domain" description="NAD-dependent epimerase/dehydratase" evidence="1">
    <location>
        <begin position="4"/>
        <end position="230"/>
    </location>
</feature>
<name>A0A848GX30_9BURK</name>
<gene>
    <name evidence="2" type="ORF">HHL11_03020</name>
</gene>
<dbReference type="Proteomes" id="UP000541185">
    <property type="component" value="Unassembled WGS sequence"/>
</dbReference>
<keyword evidence="3" id="KW-1185">Reference proteome</keyword>
<dbReference type="InterPro" id="IPR001509">
    <property type="entry name" value="Epimerase_deHydtase"/>
</dbReference>
<evidence type="ECO:0000259" key="1">
    <source>
        <dbReference type="Pfam" id="PF01370"/>
    </source>
</evidence>
<dbReference type="EMBL" id="JABBFX010000001">
    <property type="protein sequence ID" value="NML42707.1"/>
    <property type="molecule type" value="Genomic_DNA"/>
</dbReference>
<dbReference type="PANTHER" id="PTHR43238:SF1">
    <property type="entry name" value="GDP-L-FUCOSE SYNTHASE"/>
    <property type="match status" value="1"/>
</dbReference>
<organism evidence="2 3">
    <name type="scientific">Ramlibacter agri</name>
    <dbReference type="NCBI Taxonomy" id="2728837"/>
    <lineage>
        <taxon>Bacteria</taxon>
        <taxon>Pseudomonadati</taxon>
        <taxon>Pseudomonadota</taxon>
        <taxon>Betaproteobacteria</taxon>
        <taxon>Burkholderiales</taxon>
        <taxon>Comamonadaceae</taxon>
        <taxon>Ramlibacter</taxon>
    </lineage>
</organism>
<dbReference type="InterPro" id="IPR036291">
    <property type="entry name" value="NAD(P)-bd_dom_sf"/>
</dbReference>
<evidence type="ECO:0000313" key="3">
    <source>
        <dbReference type="Proteomes" id="UP000541185"/>
    </source>
</evidence>
<proteinExistence type="predicted"/>
<dbReference type="PANTHER" id="PTHR43238">
    <property type="entry name" value="GDP-L-FUCOSE SYNTHASE"/>
    <property type="match status" value="1"/>
</dbReference>
<dbReference type="Gene3D" id="3.40.50.720">
    <property type="entry name" value="NAD(P)-binding Rossmann-like Domain"/>
    <property type="match status" value="1"/>
</dbReference>
<dbReference type="GO" id="GO:0050577">
    <property type="term" value="F:GDP-L-fucose synthase activity"/>
    <property type="evidence" value="ECO:0007669"/>
    <property type="project" value="TreeGrafter"/>
</dbReference>
<dbReference type="Pfam" id="PF01370">
    <property type="entry name" value="Epimerase"/>
    <property type="match status" value="1"/>
</dbReference>
<evidence type="ECO:0000313" key="2">
    <source>
        <dbReference type="EMBL" id="NML42707.1"/>
    </source>
</evidence>
<dbReference type="SUPFAM" id="SSF51735">
    <property type="entry name" value="NAD(P)-binding Rossmann-fold domains"/>
    <property type="match status" value="1"/>
</dbReference>
<dbReference type="AlphaFoldDB" id="A0A848GX30"/>
<dbReference type="Gene3D" id="3.90.25.10">
    <property type="entry name" value="UDP-galactose 4-epimerase, domain 1"/>
    <property type="match status" value="1"/>
</dbReference>